<dbReference type="EMBL" id="FTOG01000015">
    <property type="protein sequence ID" value="SIT19967.1"/>
    <property type="molecule type" value="Genomic_DNA"/>
</dbReference>
<feature type="region of interest" description="Disordered" evidence="1">
    <location>
        <begin position="1"/>
        <end position="20"/>
    </location>
</feature>
<proteinExistence type="predicted"/>
<sequence>MGDRDLPIYNPDSPGDLDDYWESSASYEEARKNREKSIDDKIGNIESASDWLRALSISLADEDDYIFDRLIEIAHNWKHDAKAQQCMINIYGNIVELRNSFW</sequence>
<dbReference type="Proteomes" id="UP000186221">
    <property type="component" value="Unassembled WGS sequence"/>
</dbReference>
<evidence type="ECO:0000313" key="2">
    <source>
        <dbReference type="EMBL" id="SIT19967.1"/>
    </source>
</evidence>
<protein>
    <submittedName>
        <fullName evidence="2">Uncharacterized protein</fullName>
    </submittedName>
</protein>
<name>A0A1N7QBN9_9RHOB</name>
<dbReference type="AlphaFoldDB" id="A0A1N7QBN9"/>
<reference evidence="3" key="1">
    <citation type="submission" date="2017-01" db="EMBL/GenBank/DDBJ databases">
        <authorList>
            <person name="Varghese N."/>
            <person name="Submissions S."/>
        </authorList>
    </citation>
    <scope>NUCLEOTIDE SEQUENCE [LARGE SCALE GENOMIC DNA]</scope>
    <source>
        <strain evidence="3">DSM 19945</strain>
    </source>
</reference>
<evidence type="ECO:0000313" key="3">
    <source>
        <dbReference type="Proteomes" id="UP000186221"/>
    </source>
</evidence>
<evidence type="ECO:0000256" key="1">
    <source>
        <dbReference type="SAM" id="MobiDB-lite"/>
    </source>
</evidence>
<gene>
    <name evidence="2" type="ORF">SAMN05421580_1157</name>
</gene>
<keyword evidence="3" id="KW-1185">Reference proteome</keyword>
<accession>A0A1N7QBN9</accession>
<organism evidence="2 3">
    <name type="scientific">Rhodobacter aestuarii</name>
    <dbReference type="NCBI Taxonomy" id="453582"/>
    <lineage>
        <taxon>Bacteria</taxon>
        <taxon>Pseudomonadati</taxon>
        <taxon>Pseudomonadota</taxon>
        <taxon>Alphaproteobacteria</taxon>
        <taxon>Rhodobacterales</taxon>
        <taxon>Rhodobacter group</taxon>
        <taxon>Rhodobacter</taxon>
    </lineage>
</organism>